<protein>
    <submittedName>
        <fullName evidence="1">Uncharacterized protein</fullName>
    </submittedName>
</protein>
<dbReference type="EMBL" id="GBRH01161798">
    <property type="protein sequence ID" value="JAE36098.1"/>
    <property type="molecule type" value="Transcribed_RNA"/>
</dbReference>
<reference evidence="1" key="2">
    <citation type="journal article" date="2015" name="Data Brief">
        <title>Shoot transcriptome of the giant reed, Arundo donax.</title>
        <authorList>
            <person name="Barrero R.A."/>
            <person name="Guerrero F.D."/>
            <person name="Moolhuijzen P."/>
            <person name="Goolsby J.A."/>
            <person name="Tidwell J."/>
            <person name="Bellgard S.E."/>
            <person name="Bellgard M.I."/>
        </authorList>
    </citation>
    <scope>NUCLEOTIDE SEQUENCE</scope>
    <source>
        <tissue evidence="1">Shoot tissue taken approximately 20 cm above the soil surface</tissue>
    </source>
</reference>
<evidence type="ECO:0000313" key="1">
    <source>
        <dbReference type="EMBL" id="JAE36098.1"/>
    </source>
</evidence>
<dbReference type="AlphaFoldDB" id="A0A0A9HT97"/>
<accession>A0A0A9HT97</accession>
<reference evidence="1" key="1">
    <citation type="submission" date="2014-09" db="EMBL/GenBank/DDBJ databases">
        <authorList>
            <person name="Magalhaes I.L.F."/>
            <person name="Oliveira U."/>
            <person name="Santos F.R."/>
            <person name="Vidigal T.H.D.A."/>
            <person name="Brescovit A.D."/>
            <person name="Santos A.J."/>
        </authorList>
    </citation>
    <scope>NUCLEOTIDE SEQUENCE</scope>
    <source>
        <tissue evidence="1">Shoot tissue taken approximately 20 cm above the soil surface</tissue>
    </source>
</reference>
<proteinExistence type="predicted"/>
<organism evidence="1">
    <name type="scientific">Arundo donax</name>
    <name type="common">Giant reed</name>
    <name type="synonym">Donax arundinaceus</name>
    <dbReference type="NCBI Taxonomy" id="35708"/>
    <lineage>
        <taxon>Eukaryota</taxon>
        <taxon>Viridiplantae</taxon>
        <taxon>Streptophyta</taxon>
        <taxon>Embryophyta</taxon>
        <taxon>Tracheophyta</taxon>
        <taxon>Spermatophyta</taxon>
        <taxon>Magnoliopsida</taxon>
        <taxon>Liliopsida</taxon>
        <taxon>Poales</taxon>
        <taxon>Poaceae</taxon>
        <taxon>PACMAD clade</taxon>
        <taxon>Arundinoideae</taxon>
        <taxon>Arundineae</taxon>
        <taxon>Arundo</taxon>
    </lineage>
</organism>
<name>A0A0A9HT97_ARUDO</name>
<sequence length="23" mass="2791">MLLLAFILVMTHEKQHFTNLPFF</sequence>